<dbReference type="EMBL" id="LT559118">
    <property type="protein sequence ID" value="SBO94544.1"/>
    <property type="molecule type" value="Genomic_DNA"/>
</dbReference>
<feature type="compositionally biased region" description="Low complexity" evidence="1">
    <location>
        <begin position="8"/>
        <end position="18"/>
    </location>
</feature>
<evidence type="ECO:0000313" key="2">
    <source>
        <dbReference type="EMBL" id="SBO94544.1"/>
    </source>
</evidence>
<evidence type="ECO:0000256" key="1">
    <source>
        <dbReference type="SAM" id="MobiDB-lite"/>
    </source>
</evidence>
<accession>A0A1M4E747</accession>
<proteinExistence type="predicted"/>
<feature type="region of interest" description="Disordered" evidence="1">
    <location>
        <begin position="1"/>
        <end position="73"/>
    </location>
</feature>
<sequence length="93" mass="9593">MRRRSRRNASALRLRGSRPGTAPALGVSSVRAQRRPPGVARPPSGTPSPGWPGGRPAVPHGGPRAGFEGAIGPARRACRCRVAAARRASTGVP</sequence>
<gene>
    <name evidence="2" type="ORF">BN4615_P4060</name>
</gene>
<name>A0A1M4E747_9ACTN</name>
<dbReference type="AlphaFoldDB" id="A0A1M4E747"/>
<organism evidence="2">
    <name type="scientific">Nonomuraea gerenzanensis</name>
    <dbReference type="NCBI Taxonomy" id="93944"/>
    <lineage>
        <taxon>Bacteria</taxon>
        <taxon>Bacillati</taxon>
        <taxon>Actinomycetota</taxon>
        <taxon>Actinomycetes</taxon>
        <taxon>Streptosporangiales</taxon>
        <taxon>Streptosporangiaceae</taxon>
        <taxon>Nonomuraea</taxon>
    </lineage>
</organism>
<reference evidence="2" key="1">
    <citation type="submission" date="2016-04" db="EMBL/GenBank/DDBJ databases">
        <authorList>
            <person name="Evans L.H."/>
            <person name="Alamgir A."/>
            <person name="Owens N."/>
            <person name="Weber N.D."/>
            <person name="Virtaneva K."/>
            <person name="Barbian K."/>
            <person name="Babar A."/>
            <person name="Rosenke K."/>
        </authorList>
    </citation>
    <scope>NUCLEOTIDE SEQUENCE</scope>
    <source>
        <strain evidence="2">Nono1</strain>
    </source>
</reference>
<protein>
    <submittedName>
        <fullName evidence="2">Uncharacterized protein</fullName>
    </submittedName>
</protein>